<evidence type="ECO:0000313" key="1">
    <source>
        <dbReference type="EMBL" id="RSM34653.1"/>
    </source>
</evidence>
<protein>
    <submittedName>
        <fullName evidence="1">Uncharacterized protein</fullName>
    </submittedName>
</protein>
<proteinExistence type="predicted"/>
<sequence>MALTRYLFNGTLHRGRARWLARRVDTLCGLELPRHAVRTPWLPFLHRTCGICEALHQIAPNASNSRPPSNPFA</sequence>
<evidence type="ECO:0000313" key="2">
    <source>
        <dbReference type="Proteomes" id="UP000286716"/>
    </source>
</evidence>
<dbReference type="RefSeq" id="WP_020642573.1">
    <property type="nucleotide sequence ID" value="NZ_QHHU01000132.1"/>
</dbReference>
<name>A0A428VUZ7_AMYBA</name>
<organism evidence="1 2">
    <name type="scientific">Amycolatopsis balhimycina DSM 5908</name>
    <dbReference type="NCBI Taxonomy" id="1081091"/>
    <lineage>
        <taxon>Bacteria</taxon>
        <taxon>Bacillati</taxon>
        <taxon>Actinomycetota</taxon>
        <taxon>Actinomycetes</taxon>
        <taxon>Pseudonocardiales</taxon>
        <taxon>Pseudonocardiaceae</taxon>
        <taxon>Amycolatopsis</taxon>
    </lineage>
</organism>
<reference evidence="1 2" key="1">
    <citation type="submission" date="2018-05" db="EMBL/GenBank/DDBJ databases">
        <title>Evolution of GPA BGCs.</title>
        <authorList>
            <person name="Waglechner N."/>
            <person name="Wright G.D."/>
        </authorList>
    </citation>
    <scope>NUCLEOTIDE SEQUENCE [LARGE SCALE GENOMIC DNA]</scope>
    <source>
        <strain evidence="1 2">DSM 5908</strain>
    </source>
</reference>
<comment type="caution">
    <text evidence="1">The sequence shown here is derived from an EMBL/GenBank/DDBJ whole genome shotgun (WGS) entry which is preliminary data.</text>
</comment>
<dbReference type="AlphaFoldDB" id="A0A428VUZ7"/>
<accession>A0A428VUZ7</accession>
<dbReference type="EMBL" id="QHHU01000132">
    <property type="protein sequence ID" value="RSM34653.1"/>
    <property type="molecule type" value="Genomic_DNA"/>
</dbReference>
<dbReference type="Proteomes" id="UP000286716">
    <property type="component" value="Unassembled WGS sequence"/>
</dbReference>
<gene>
    <name evidence="1" type="ORF">DMA12_47425</name>
</gene>
<keyword evidence="2" id="KW-1185">Reference proteome</keyword>